<feature type="region of interest" description="Disordered" evidence="1">
    <location>
        <begin position="61"/>
        <end position="99"/>
    </location>
</feature>
<name>A0A0C3I6Q3_PISTI</name>
<dbReference type="AlphaFoldDB" id="A0A0C3I6Q3"/>
<dbReference type="EMBL" id="KN832332">
    <property type="protein sequence ID" value="KIN92857.1"/>
    <property type="molecule type" value="Genomic_DNA"/>
</dbReference>
<dbReference type="Proteomes" id="UP000054217">
    <property type="component" value="Unassembled WGS sequence"/>
</dbReference>
<dbReference type="HOGENOM" id="CLU_1897061_0_0_1"/>
<evidence type="ECO:0000313" key="3">
    <source>
        <dbReference type="Proteomes" id="UP000054217"/>
    </source>
</evidence>
<reference evidence="3" key="2">
    <citation type="submission" date="2015-01" db="EMBL/GenBank/DDBJ databases">
        <title>Evolutionary Origins and Diversification of the Mycorrhizal Mutualists.</title>
        <authorList>
            <consortium name="DOE Joint Genome Institute"/>
            <consortium name="Mycorrhizal Genomics Consortium"/>
            <person name="Kohler A."/>
            <person name="Kuo A."/>
            <person name="Nagy L.G."/>
            <person name="Floudas D."/>
            <person name="Copeland A."/>
            <person name="Barry K.W."/>
            <person name="Cichocki N."/>
            <person name="Veneault-Fourrey C."/>
            <person name="LaButti K."/>
            <person name="Lindquist E.A."/>
            <person name="Lipzen A."/>
            <person name="Lundell T."/>
            <person name="Morin E."/>
            <person name="Murat C."/>
            <person name="Riley R."/>
            <person name="Ohm R."/>
            <person name="Sun H."/>
            <person name="Tunlid A."/>
            <person name="Henrissat B."/>
            <person name="Grigoriev I.V."/>
            <person name="Hibbett D.S."/>
            <person name="Martin F."/>
        </authorList>
    </citation>
    <scope>NUCLEOTIDE SEQUENCE [LARGE SCALE GENOMIC DNA]</scope>
    <source>
        <strain evidence="3">Marx 270</strain>
    </source>
</reference>
<gene>
    <name evidence="2" type="ORF">M404DRAFT_655299</name>
</gene>
<reference evidence="2 3" key="1">
    <citation type="submission" date="2014-04" db="EMBL/GenBank/DDBJ databases">
        <authorList>
            <consortium name="DOE Joint Genome Institute"/>
            <person name="Kuo A."/>
            <person name="Kohler A."/>
            <person name="Costa M.D."/>
            <person name="Nagy L.G."/>
            <person name="Floudas D."/>
            <person name="Copeland A."/>
            <person name="Barry K.W."/>
            <person name="Cichocki N."/>
            <person name="Veneault-Fourrey C."/>
            <person name="LaButti K."/>
            <person name="Lindquist E.A."/>
            <person name="Lipzen A."/>
            <person name="Lundell T."/>
            <person name="Morin E."/>
            <person name="Murat C."/>
            <person name="Sun H."/>
            <person name="Tunlid A."/>
            <person name="Henrissat B."/>
            <person name="Grigoriev I.V."/>
            <person name="Hibbett D.S."/>
            <person name="Martin F."/>
            <person name="Nordberg H.P."/>
            <person name="Cantor M.N."/>
            <person name="Hua S.X."/>
        </authorList>
    </citation>
    <scope>NUCLEOTIDE SEQUENCE [LARGE SCALE GENOMIC DNA]</scope>
    <source>
        <strain evidence="2 3">Marx 270</strain>
    </source>
</reference>
<evidence type="ECO:0000256" key="1">
    <source>
        <dbReference type="SAM" id="MobiDB-lite"/>
    </source>
</evidence>
<accession>A0A0C3I6Q3</accession>
<proteinExistence type="predicted"/>
<keyword evidence="3" id="KW-1185">Reference proteome</keyword>
<organism evidence="2 3">
    <name type="scientific">Pisolithus tinctorius Marx 270</name>
    <dbReference type="NCBI Taxonomy" id="870435"/>
    <lineage>
        <taxon>Eukaryota</taxon>
        <taxon>Fungi</taxon>
        <taxon>Dikarya</taxon>
        <taxon>Basidiomycota</taxon>
        <taxon>Agaricomycotina</taxon>
        <taxon>Agaricomycetes</taxon>
        <taxon>Agaricomycetidae</taxon>
        <taxon>Boletales</taxon>
        <taxon>Sclerodermatineae</taxon>
        <taxon>Pisolithaceae</taxon>
        <taxon>Pisolithus</taxon>
    </lineage>
</organism>
<sequence>MDGTQQIQTWWCRFRFEGRVSATLCLLGTSHQILLPTFTDRSSLQRYYGRAHQYVVGRTVSDDSDLESGGEGAAQASAKGSTNEPPAKRVRTVSNKAPPGRVKTGYDFWSIIDRVFSKDLDRLGKDMKNDKWRE</sequence>
<dbReference type="InParanoid" id="A0A0C3I6Q3"/>
<evidence type="ECO:0000313" key="2">
    <source>
        <dbReference type="EMBL" id="KIN92857.1"/>
    </source>
</evidence>
<protein>
    <submittedName>
        <fullName evidence="2">Uncharacterized protein</fullName>
    </submittedName>
</protein>